<evidence type="ECO:0000313" key="3">
    <source>
        <dbReference type="Proteomes" id="UP000299102"/>
    </source>
</evidence>
<keyword evidence="3" id="KW-1185">Reference proteome</keyword>
<evidence type="ECO:0000313" key="2">
    <source>
        <dbReference type="EMBL" id="GBP27542.1"/>
    </source>
</evidence>
<dbReference type="OrthoDB" id="7468414at2759"/>
<reference evidence="2 3" key="1">
    <citation type="journal article" date="2019" name="Commun. Biol.">
        <title>The bagworm genome reveals a unique fibroin gene that provides high tensile strength.</title>
        <authorList>
            <person name="Kono N."/>
            <person name="Nakamura H."/>
            <person name="Ohtoshi R."/>
            <person name="Tomita M."/>
            <person name="Numata K."/>
            <person name="Arakawa K."/>
        </authorList>
    </citation>
    <scope>NUCLEOTIDE SEQUENCE [LARGE SCALE GENOMIC DNA]</scope>
</reference>
<organism evidence="2 3">
    <name type="scientific">Eumeta variegata</name>
    <name type="common">Bagworm moth</name>
    <name type="synonym">Eumeta japonica</name>
    <dbReference type="NCBI Taxonomy" id="151549"/>
    <lineage>
        <taxon>Eukaryota</taxon>
        <taxon>Metazoa</taxon>
        <taxon>Ecdysozoa</taxon>
        <taxon>Arthropoda</taxon>
        <taxon>Hexapoda</taxon>
        <taxon>Insecta</taxon>
        <taxon>Pterygota</taxon>
        <taxon>Neoptera</taxon>
        <taxon>Endopterygota</taxon>
        <taxon>Lepidoptera</taxon>
        <taxon>Glossata</taxon>
        <taxon>Ditrysia</taxon>
        <taxon>Tineoidea</taxon>
        <taxon>Psychidae</taxon>
        <taxon>Oiketicinae</taxon>
        <taxon>Eumeta</taxon>
    </lineage>
</organism>
<evidence type="ECO:0000256" key="1">
    <source>
        <dbReference type="SAM" id="MobiDB-lite"/>
    </source>
</evidence>
<name>A0A4C1UNJ4_EUMVA</name>
<protein>
    <submittedName>
        <fullName evidence="2">Uncharacterized protein</fullName>
    </submittedName>
</protein>
<gene>
    <name evidence="2" type="ORF">EVAR_18735_1</name>
</gene>
<feature type="region of interest" description="Disordered" evidence="1">
    <location>
        <begin position="24"/>
        <end position="50"/>
    </location>
</feature>
<accession>A0A4C1UNJ4</accession>
<dbReference type="Proteomes" id="UP000299102">
    <property type="component" value="Unassembled WGS sequence"/>
</dbReference>
<proteinExistence type="predicted"/>
<comment type="caution">
    <text evidence="2">The sequence shown here is derived from an EMBL/GenBank/DDBJ whole genome shotgun (WGS) entry which is preliminary data.</text>
</comment>
<dbReference type="EMBL" id="BGZK01000195">
    <property type="protein sequence ID" value="GBP27542.1"/>
    <property type="molecule type" value="Genomic_DNA"/>
</dbReference>
<dbReference type="AlphaFoldDB" id="A0A4C1UNJ4"/>
<sequence>MEVYEPRAFSLNFRAIDAEQTSLQSPYTTGSKSELYDDAGSRESRGEAATAADHVCASRRRRPLITYLTSRHDFLEMHSGGEGRVPGAGSAAPAVRRDFNVKNDQYARPGDVKFRQLPPGSGSGEGILTYLNTPALLDQYRSRGDIMTAPIARCGWESLMKSVTLGNVTMSQRERPAECRVSPSTMIGLPRAH</sequence>